<reference evidence="2 3" key="2">
    <citation type="submission" date="2021-10" db="EMBL/GenBank/DDBJ databases">
        <authorList>
            <person name="Piombo E."/>
        </authorList>
    </citation>
    <scope>NUCLEOTIDE SEQUENCE [LARGE SCALE GENOMIC DNA]</scope>
</reference>
<accession>A0A9N9YVK9</accession>
<reference evidence="3" key="1">
    <citation type="submission" date="2019-06" db="EMBL/GenBank/DDBJ databases">
        <authorList>
            <person name="Broberg M."/>
        </authorList>
    </citation>
    <scope>NUCLEOTIDE SEQUENCE [LARGE SCALE GENOMIC DNA]</scope>
</reference>
<feature type="region of interest" description="Disordered" evidence="1">
    <location>
        <begin position="1"/>
        <end position="30"/>
    </location>
</feature>
<evidence type="ECO:0000313" key="2">
    <source>
        <dbReference type="EMBL" id="CAH0038107.1"/>
    </source>
</evidence>
<dbReference type="Proteomes" id="UP000775872">
    <property type="component" value="Unassembled WGS sequence"/>
</dbReference>
<sequence length="105" mass="11657">MSFKANYWTASSSREAQDETDSRSGATGSEASTYGIAEAMNPLNQLLQIEGWEGLVLPFEDIFIAWGRAIRSNTTVDFLWMVGLMGPEPEWAQGDSVHRFTHATL</sequence>
<comment type="caution">
    <text evidence="2">The sequence shown here is derived from an EMBL/GenBank/DDBJ whole genome shotgun (WGS) entry which is preliminary data.</text>
</comment>
<organism evidence="2 3">
    <name type="scientific">Clonostachys solani</name>
    <dbReference type="NCBI Taxonomy" id="160281"/>
    <lineage>
        <taxon>Eukaryota</taxon>
        <taxon>Fungi</taxon>
        <taxon>Dikarya</taxon>
        <taxon>Ascomycota</taxon>
        <taxon>Pezizomycotina</taxon>
        <taxon>Sordariomycetes</taxon>
        <taxon>Hypocreomycetidae</taxon>
        <taxon>Hypocreales</taxon>
        <taxon>Bionectriaceae</taxon>
        <taxon>Clonostachys</taxon>
    </lineage>
</organism>
<evidence type="ECO:0000256" key="1">
    <source>
        <dbReference type="SAM" id="MobiDB-lite"/>
    </source>
</evidence>
<evidence type="ECO:0000313" key="3">
    <source>
        <dbReference type="Proteomes" id="UP000775872"/>
    </source>
</evidence>
<gene>
    <name evidence="2" type="ORF">CSOL1703_00003210</name>
</gene>
<dbReference type="AlphaFoldDB" id="A0A9N9YVK9"/>
<protein>
    <submittedName>
        <fullName evidence="2">Uncharacterized protein</fullName>
    </submittedName>
</protein>
<dbReference type="EMBL" id="CABFOC020000002">
    <property type="protein sequence ID" value="CAH0038107.1"/>
    <property type="molecule type" value="Genomic_DNA"/>
</dbReference>
<keyword evidence="3" id="KW-1185">Reference proteome</keyword>
<proteinExistence type="predicted"/>
<name>A0A9N9YVK9_9HYPO</name>